<evidence type="ECO:0008006" key="3">
    <source>
        <dbReference type="Google" id="ProtNLM"/>
    </source>
</evidence>
<accession>A0A9X1WMX5</accession>
<dbReference type="SUPFAM" id="SSF52980">
    <property type="entry name" value="Restriction endonuclease-like"/>
    <property type="match status" value="1"/>
</dbReference>
<proteinExistence type="predicted"/>
<name>A0A9X1WMX5_9CORY</name>
<protein>
    <recommendedName>
        <fullName evidence="3">DUF559 domain-containing protein</fullName>
    </recommendedName>
</protein>
<keyword evidence="2" id="KW-1185">Reference proteome</keyword>
<dbReference type="EMBL" id="JALIEA010000011">
    <property type="protein sequence ID" value="MCJ7857986.1"/>
    <property type="molecule type" value="Genomic_DNA"/>
</dbReference>
<dbReference type="Proteomes" id="UP001139207">
    <property type="component" value="Unassembled WGS sequence"/>
</dbReference>
<comment type="caution">
    <text evidence="1">The sequence shown here is derived from an EMBL/GenBank/DDBJ whole genome shotgun (WGS) entry which is preliminary data.</text>
</comment>
<evidence type="ECO:0000313" key="1">
    <source>
        <dbReference type="EMBL" id="MCJ7857986.1"/>
    </source>
</evidence>
<dbReference type="AlphaFoldDB" id="A0A9X1WMX5"/>
<dbReference type="InterPro" id="IPR011335">
    <property type="entry name" value="Restrct_endonuc-II-like"/>
</dbReference>
<dbReference type="RefSeq" id="WP_244803710.1">
    <property type="nucleotide sequence ID" value="NZ_JALIEA010000011.1"/>
</dbReference>
<reference evidence="1" key="1">
    <citation type="submission" date="2022-04" db="EMBL/GenBank/DDBJ databases">
        <title>Corynebacterium kalidii LD5P10.</title>
        <authorList>
            <person name="Sun J.Q."/>
        </authorList>
    </citation>
    <scope>NUCLEOTIDE SEQUENCE</scope>
    <source>
        <strain evidence="1">LD5P10</strain>
    </source>
</reference>
<organism evidence="1 2">
    <name type="scientific">Corynebacterium kalidii</name>
    <dbReference type="NCBI Taxonomy" id="2931982"/>
    <lineage>
        <taxon>Bacteria</taxon>
        <taxon>Bacillati</taxon>
        <taxon>Actinomycetota</taxon>
        <taxon>Actinomycetes</taxon>
        <taxon>Mycobacteriales</taxon>
        <taxon>Corynebacteriaceae</taxon>
        <taxon>Corynebacterium</taxon>
    </lineage>
</organism>
<sequence length="377" mass="41135">MDTTWSTRLELAARDGRIPPGNGPLYTRRVLPAVTPATRTSLLACGATRTMLDRHFITLTRGVLMLRPGLTPADLAADTRPVPGASALRQVLPHGRGDDPAAFRFDGVSRARGHSLIHPGAVVSHWQALGLHGVPHWSDSAPVVLLSSASKVRNRAQSVAAGRNPTRPVFRVLPEDLDPVFPDPLFPSLPVVPGPTAAAQCLATLVKRTHGWWTPHIPGFRPEEVRAVQLLDSLWQATVLTGPEVVDACRGTVDRRLVERLVAVSDQGAQSPAETALRLVVAPLLPAGLTWTSQVRVCLGDRSTVLDLACEELRVGLYYDGAHHTADGQRLTDIEQYQDLRDDGWEVLRVDAGLLHRRRAKLLRQLGRALERAQGRR</sequence>
<gene>
    <name evidence="1" type="ORF">MUN33_04545</name>
</gene>
<evidence type="ECO:0000313" key="2">
    <source>
        <dbReference type="Proteomes" id="UP001139207"/>
    </source>
</evidence>